<gene>
    <name evidence="2" type="ORF">CYFUS_001085</name>
</gene>
<proteinExistence type="predicted"/>
<evidence type="ECO:0000313" key="2">
    <source>
        <dbReference type="EMBL" id="ATB35671.1"/>
    </source>
</evidence>
<evidence type="ECO:0000313" key="3">
    <source>
        <dbReference type="Proteomes" id="UP000217257"/>
    </source>
</evidence>
<dbReference type="EMBL" id="CP022098">
    <property type="protein sequence ID" value="ATB35671.1"/>
    <property type="molecule type" value="Genomic_DNA"/>
</dbReference>
<dbReference type="PROSITE" id="PS51257">
    <property type="entry name" value="PROKAR_LIPOPROTEIN"/>
    <property type="match status" value="1"/>
</dbReference>
<sequence>MKDANDTLVSRALVLLGIIVSGCASGPATLAPTDDASTRESAGMSGGTFSPAVEELGRYVLVIQESPSGHVTHRWRPVEEFDLSQFRLQPRAERTYGRIVLAAARQRDCHGEFNECINTCVKRPLSEDYSHIEASIGAKRAHCTKSCMQPYLDCEELQERRPQEFSATARAIDWLKRNRNEALMGSLVVVAGVVFVVVFPPGALIALVPAAALASSEVVCEPYIATVAP</sequence>
<dbReference type="AlphaFoldDB" id="A0A250IWX6"/>
<accession>A0A250IWX6</accession>
<organism evidence="2 3">
    <name type="scientific">Cystobacter fuscus</name>
    <dbReference type="NCBI Taxonomy" id="43"/>
    <lineage>
        <taxon>Bacteria</taxon>
        <taxon>Pseudomonadati</taxon>
        <taxon>Myxococcota</taxon>
        <taxon>Myxococcia</taxon>
        <taxon>Myxococcales</taxon>
        <taxon>Cystobacterineae</taxon>
        <taxon>Archangiaceae</taxon>
        <taxon>Cystobacter</taxon>
    </lineage>
</organism>
<dbReference type="Proteomes" id="UP000217257">
    <property type="component" value="Chromosome"/>
</dbReference>
<protein>
    <recommendedName>
        <fullName evidence="4">Lipoprotein</fullName>
    </recommendedName>
</protein>
<keyword evidence="1" id="KW-0812">Transmembrane</keyword>
<keyword evidence="1" id="KW-0472">Membrane</keyword>
<evidence type="ECO:0000256" key="1">
    <source>
        <dbReference type="SAM" id="Phobius"/>
    </source>
</evidence>
<name>A0A250IWX6_9BACT</name>
<keyword evidence="1" id="KW-1133">Transmembrane helix</keyword>
<feature type="transmembrane region" description="Helical" evidence="1">
    <location>
        <begin position="182"/>
        <end position="208"/>
    </location>
</feature>
<dbReference type="KEGG" id="cfus:CYFUS_001085"/>
<reference evidence="2 3" key="1">
    <citation type="submission" date="2017-06" db="EMBL/GenBank/DDBJ databases">
        <title>Sequencing and comparative analysis of myxobacterial genomes.</title>
        <authorList>
            <person name="Rupp O."/>
            <person name="Goesmann A."/>
            <person name="Sogaard-Andersen L."/>
        </authorList>
    </citation>
    <scope>NUCLEOTIDE SEQUENCE [LARGE SCALE GENOMIC DNA]</scope>
    <source>
        <strain evidence="2 3">DSM 52655</strain>
    </source>
</reference>
<evidence type="ECO:0008006" key="4">
    <source>
        <dbReference type="Google" id="ProtNLM"/>
    </source>
</evidence>